<sequence>MFVLKLLGYDRTRNYDGSMGEWANRDDTPLVL</sequence>
<organism evidence="2 3">
    <name type="scientific">Entotheonella factor</name>
    <dbReference type="NCBI Taxonomy" id="1429438"/>
    <lineage>
        <taxon>Bacteria</taxon>
        <taxon>Pseudomonadati</taxon>
        <taxon>Nitrospinota/Tectimicrobiota group</taxon>
        <taxon>Candidatus Tectimicrobiota</taxon>
        <taxon>Candidatus Entotheonellia</taxon>
        <taxon>Candidatus Entotheonellales</taxon>
        <taxon>Candidatus Entotheonellaceae</taxon>
        <taxon>Candidatus Entotheonella</taxon>
    </lineage>
</organism>
<evidence type="ECO:0000259" key="1">
    <source>
        <dbReference type="PROSITE" id="PS50206"/>
    </source>
</evidence>
<reference evidence="2 3" key="1">
    <citation type="journal article" date="2014" name="Nature">
        <title>An environmental bacterial taxon with a large and distinct metabolic repertoire.</title>
        <authorList>
            <person name="Wilson M.C."/>
            <person name="Mori T."/>
            <person name="Ruckert C."/>
            <person name="Uria A.R."/>
            <person name="Helf M.J."/>
            <person name="Takada K."/>
            <person name="Gernert C."/>
            <person name="Steffens U.A."/>
            <person name="Heycke N."/>
            <person name="Schmitt S."/>
            <person name="Rinke C."/>
            <person name="Helfrich E.J."/>
            <person name="Brachmann A.O."/>
            <person name="Gurgui C."/>
            <person name="Wakimoto T."/>
            <person name="Kracht M."/>
            <person name="Crusemann M."/>
            <person name="Hentschel U."/>
            <person name="Abe I."/>
            <person name="Matsunaga S."/>
            <person name="Kalinowski J."/>
            <person name="Takeyama H."/>
            <person name="Piel J."/>
        </authorList>
    </citation>
    <scope>NUCLEOTIDE SEQUENCE [LARGE SCALE GENOMIC DNA]</scope>
    <source>
        <strain evidence="3">TSY1</strain>
    </source>
</reference>
<evidence type="ECO:0000313" key="3">
    <source>
        <dbReference type="Proteomes" id="UP000019141"/>
    </source>
</evidence>
<feature type="domain" description="Rhodanese" evidence="1">
    <location>
        <begin position="2"/>
        <end position="31"/>
    </location>
</feature>
<dbReference type="Gene3D" id="3.40.250.10">
    <property type="entry name" value="Rhodanese-like domain"/>
    <property type="match status" value="1"/>
</dbReference>
<evidence type="ECO:0000313" key="2">
    <source>
        <dbReference type="EMBL" id="ETX00642.1"/>
    </source>
</evidence>
<accession>W4LT81</accession>
<gene>
    <name evidence="2" type="ORF">ETSY1_10505</name>
</gene>
<dbReference type="PROSITE" id="PS50206">
    <property type="entry name" value="RHODANESE_3"/>
    <property type="match status" value="1"/>
</dbReference>
<dbReference type="InterPro" id="IPR036873">
    <property type="entry name" value="Rhodanese-like_dom_sf"/>
</dbReference>
<dbReference type="Proteomes" id="UP000019141">
    <property type="component" value="Unassembled WGS sequence"/>
</dbReference>
<proteinExistence type="predicted"/>
<dbReference type="InterPro" id="IPR001763">
    <property type="entry name" value="Rhodanese-like_dom"/>
</dbReference>
<name>W4LT81_ENTF1</name>
<keyword evidence="3" id="KW-1185">Reference proteome</keyword>
<dbReference type="EMBL" id="AZHW01000319">
    <property type="protein sequence ID" value="ETX00642.1"/>
    <property type="molecule type" value="Genomic_DNA"/>
</dbReference>
<dbReference type="HOGENOM" id="CLU_3388631_0_0_7"/>
<dbReference type="SUPFAM" id="SSF52821">
    <property type="entry name" value="Rhodanese/Cell cycle control phosphatase"/>
    <property type="match status" value="1"/>
</dbReference>
<protein>
    <recommendedName>
        <fullName evidence="1">Rhodanese domain-containing protein</fullName>
    </recommendedName>
</protein>
<comment type="caution">
    <text evidence="2">The sequence shown here is derived from an EMBL/GenBank/DDBJ whole genome shotgun (WGS) entry which is preliminary data.</text>
</comment>
<dbReference type="AlphaFoldDB" id="W4LT81"/>